<dbReference type="AlphaFoldDB" id="A0A5B0MZN9"/>
<feature type="region of interest" description="Disordered" evidence="1">
    <location>
        <begin position="47"/>
        <end position="67"/>
    </location>
</feature>
<evidence type="ECO:0000313" key="2">
    <source>
        <dbReference type="EMBL" id="KAA1081793.1"/>
    </source>
</evidence>
<evidence type="ECO:0000256" key="1">
    <source>
        <dbReference type="SAM" id="MobiDB-lite"/>
    </source>
</evidence>
<protein>
    <submittedName>
        <fullName evidence="2">Uncharacterized protein</fullName>
    </submittedName>
</protein>
<comment type="caution">
    <text evidence="2">The sequence shown here is derived from an EMBL/GenBank/DDBJ whole genome shotgun (WGS) entry which is preliminary data.</text>
</comment>
<gene>
    <name evidence="2" type="ORF">PGTUg99_008595</name>
</gene>
<organism evidence="2 3">
    <name type="scientific">Puccinia graminis f. sp. tritici</name>
    <dbReference type="NCBI Taxonomy" id="56615"/>
    <lineage>
        <taxon>Eukaryota</taxon>
        <taxon>Fungi</taxon>
        <taxon>Dikarya</taxon>
        <taxon>Basidiomycota</taxon>
        <taxon>Pucciniomycotina</taxon>
        <taxon>Pucciniomycetes</taxon>
        <taxon>Pucciniales</taxon>
        <taxon>Pucciniaceae</taxon>
        <taxon>Puccinia</taxon>
    </lineage>
</organism>
<sequence length="123" mass="12892">MGGEAGGWAEAISRSVLSGHRLRSRPGGLLGGGLRYRAVHSIRLSPELPAQSSGSRSGVPAGAEEARFQNHEPLVGPVSYIAQRLDATQVNAQGLARHCLKPPFSYRLSAEHNMGTGGLPVAI</sequence>
<dbReference type="EMBL" id="VDEP01000440">
    <property type="protein sequence ID" value="KAA1081793.1"/>
    <property type="molecule type" value="Genomic_DNA"/>
</dbReference>
<name>A0A5B0MZN9_PUCGR</name>
<dbReference type="Proteomes" id="UP000325313">
    <property type="component" value="Unassembled WGS sequence"/>
</dbReference>
<proteinExistence type="predicted"/>
<accession>A0A5B0MZN9</accession>
<evidence type="ECO:0000313" key="3">
    <source>
        <dbReference type="Proteomes" id="UP000325313"/>
    </source>
</evidence>
<reference evidence="2 3" key="1">
    <citation type="submission" date="2019-05" db="EMBL/GenBank/DDBJ databases">
        <title>Emergence of the Ug99 lineage of the wheat stem rust pathogen through somatic hybridization.</title>
        <authorList>
            <person name="Li F."/>
            <person name="Upadhyaya N.M."/>
            <person name="Sperschneider J."/>
            <person name="Matny O."/>
            <person name="Nguyen-Phuc H."/>
            <person name="Mago R."/>
            <person name="Raley C."/>
            <person name="Miller M.E."/>
            <person name="Silverstein K.A.T."/>
            <person name="Henningsen E."/>
            <person name="Hirsch C.D."/>
            <person name="Visser B."/>
            <person name="Pretorius Z.A."/>
            <person name="Steffenson B.J."/>
            <person name="Schwessinger B."/>
            <person name="Dodds P.N."/>
            <person name="Figueroa M."/>
        </authorList>
    </citation>
    <scope>NUCLEOTIDE SEQUENCE [LARGE SCALE GENOMIC DNA]</scope>
    <source>
        <strain evidence="2 3">Ug99</strain>
    </source>
</reference>